<protein>
    <submittedName>
        <fullName evidence="1">Conditioned medium-induced protein 4</fullName>
    </submittedName>
</protein>
<dbReference type="RefSeq" id="WP_267619773.1">
    <property type="nucleotide sequence ID" value="NZ_JAODIW010000004.1"/>
</dbReference>
<reference evidence="1 2" key="1">
    <citation type="journal article" date="2019" name="Int. J. Syst. Evol. Microbiol.">
        <title>The Global Catalogue of Microorganisms (GCM) 10K type strain sequencing project: providing services to taxonomists for standard genome sequencing and annotation.</title>
        <authorList>
            <consortium name="The Broad Institute Genomics Platform"/>
            <consortium name="The Broad Institute Genome Sequencing Center for Infectious Disease"/>
            <person name="Wu L."/>
            <person name="Ma J."/>
        </authorList>
    </citation>
    <scope>NUCLEOTIDE SEQUENCE [LARGE SCALE GENOMIC DNA]</scope>
    <source>
        <strain evidence="1 2">CGMCC 1.12553</strain>
    </source>
</reference>
<evidence type="ECO:0000313" key="2">
    <source>
        <dbReference type="Proteomes" id="UP001595921"/>
    </source>
</evidence>
<dbReference type="EMBL" id="JBHSDS010000007">
    <property type="protein sequence ID" value="MFC4358853.1"/>
    <property type="molecule type" value="Genomic_DNA"/>
</dbReference>
<keyword evidence="2" id="KW-1185">Reference proteome</keyword>
<comment type="caution">
    <text evidence="1">The sequence shown here is derived from an EMBL/GenBank/DDBJ whole genome shotgun (WGS) entry which is preliminary data.</text>
</comment>
<accession>A0ABD5PDK3</accession>
<dbReference type="AlphaFoldDB" id="A0ABD5PDK3"/>
<proteinExistence type="predicted"/>
<gene>
    <name evidence="1" type="ORF">ACFO0N_12965</name>
</gene>
<evidence type="ECO:0000313" key="1">
    <source>
        <dbReference type="EMBL" id="MFC4358853.1"/>
    </source>
</evidence>
<organism evidence="1 2">
    <name type="scientific">Halobium salinum</name>
    <dbReference type="NCBI Taxonomy" id="1364940"/>
    <lineage>
        <taxon>Archaea</taxon>
        <taxon>Methanobacteriati</taxon>
        <taxon>Methanobacteriota</taxon>
        <taxon>Stenosarchaea group</taxon>
        <taxon>Halobacteria</taxon>
        <taxon>Halobacteriales</taxon>
        <taxon>Haloferacaceae</taxon>
        <taxon>Halobium</taxon>
    </lineage>
</organism>
<name>A0ABD5PDK3_9EURY</name>
<sequence length="209" mass="23228">MATRTSSEKTDERTAERTERLRRIFTAVTGDATPTFVERQQARRGRIPSESEVDDDLAAVVTRMRERYAFTTDLDDATLVRVVRGFYADRSDAALAETLDTDPDTVVAARIDLHLLRDEDATPPAGADADALRERFEAGADDATVAQDLGADVSAVRRYRRVLDTAREAVSVNHRFQTDFESVLATSDLDDALRANLAGDRRVFDAVKY</sequence>
<dbReference type="Proteomes" id="UP001595921">
    <property type="component" value="Unassembled WGS sequence"/>
</dbReference>